<dbReference type="PANTHER" id="PTHR35038:SF6">
    <property type="entry name" value="SURFACE LOCALIZED DECAHEME CYTOCHROME C LIPOPROTEIN"/>
    <property type="match status" value="1"/>
</dbReference>
<dbReference type="NCBIfam" id="TIGR01905">
    <property type="entry name" value="paired_CXXCH_1"/>
    <property type="match status" value="1"/>
</dbReference>
<accession>A0A0F9WP20</accession>
<feature type="domain" description="Cytochrome c-552/4" evidence="3">
    <location>
        <begin position="430"/>
        <end position="507"/>
    </location>
</feature>
<organism evidence="4">
    <name type="scientific">marine sediment metagenome</name>
    <dbReference type="NCBI Taxonomy" id="412755"/>
    <lineage>
        <taxon>unclassified sequences</taxon>
        <taxon>metagenomes</taxon>
        <taxon>ecological metagenomes</taxon>
    </lineage>
</organism>
<dbReference type="Pfam" id="PF09699">
    <property type="entry name" value="Paired_CXXCH_1"/>
    <property type="match status" value="2"/>
</dbReference>
<dbReference type="Pfam" id="PF13435">
    <property type="entry name" value="Cytochrome_C554"/>
    <property type="match status" value="1"/>
</dbReference>
<dbReference type="EMBL" id="LAZR01000133">
    <property type="protein sequence ID" value="KKN87886.1"/>
    <property type="molecule type" value="Genomic_DNA"/>
</dbReference>
<dbReference type="SUPFAM" id="SSF48695">
    <property type="entry name" value="Multiheme cytochromes"/>
    <property type="match status" value="2"/>
</dbReference>
<feature type="domain" description="Doubled CXXCH motif" evidence="2">
    <location>
        <begin position="243"/>
        <end position="279"/>
    </location>
</feature>
<feature type="domain" description="Doubled CXXCH motif" evidence="2">
    <location>
        <begin position="180"/>
        <end position="210"/>
    </location>
</feature>
<reference evidence="4" key="1">
    <citation type="journal article" date="2015" name="Nature">
        <title>Complex archaea that bridge the gap between prokaryotes and eukaryotes.</title>
        <authorList>
            <person name="Spang A."/>
            <person name="Saw J.H."/>
            <person name="Jorgensen S.L."/>
            <person name="Zaremba-Niedzwiedzka K."/>
            <person name="Martijn J."/>
            <person name="Lind A.E."/>
            <person name="van Eijk R."/>
            <person name="Schleper C."/>
            <person name="Guy L."/>
            <person name="Ettema T.J."/>
        </authorList>
    </citation>
    <scope>NUCLEOTIDE SEQUENCE</scope>
</reference>
<comment type="caution">
    <text evidence="4">The sequence shown here is derived from an EMBL/GenBank/DDBJ whole genome shotgun (WGS) entry which is preliminary data.</text>
</comment>
<dbReference type="AlphaFoldDB" id="A0A0F9WP20"/>
<gene>
    <name evidence="4" type="ORF">LCGC14_0254170</name>
</gene>
<evidence type="ECO:0000313" key="4">
    <source>
        <dbReference type="EMBL" id="KKN87886.1"/>
    </source>
</evidence>
<dbReference type="InterPro" id="IPR051829">
    <property type="entry name" value="Multiheme_Cytochr_ET"/>
</dbReference>
<dbReference type="GO" id="GO:0016491">
    <property type="term" value="F:oxidoreductase activity"/>
    <property type="evidence" value="ECO:0007669"/>
    <property type="project" value="TreeGrafter"/>
</dbReference>
<dbReference type="InterPro" id="IPR010177">
    <property type="entry name" value="Paired_CXXCH_1"/>
</dbReference>
<dbReference type="PANTHER" id="PTHR35038">
    <property type="entry name" value="DISSIMILATORY SULFITE REDUCTASE SIRA"/>
    <property type="match status" value="1"/>
</dbReference>
<name>A0A0F9WP20_9ZZZZ</name>
<evidence type="ECO:0000259" key="2">
    <source>
        <dbReference type="Pfam" id="PF09699"/>
    </source>
</evidence>
<proteinExistence type="predicted"/>
<protein>
    <submittedName>
        <fullName evidence="4">Uncharacterized protein</fullName>
    </submittedName>
</protein>
<dbReference type="InterPro" id="IPR036280">
    <property type="entry name" value="Multihaem_cyt_sf"/>
</dbReference>
<sequence>MKFLLNHLSVVCMAVLIGAVSLVLADVGSSVLTSKHNLSSSGPGPIKVAGETEVCKFCHTPHASNPIAPLWNREDPGTYYQTYKSSTLVASVGQPTGSSRLCLSCHDGTIALTQTYNPRNSPSGSIYISSQDRGYIGTDLSDDHPISFVYNSSLVAKKGQLASPNSLPKELVLDHEGRLQCTTCHDPHNNQYGMFLTMNNAESLMCRTCHIMDGWAASTHAKSSAGLSGSAHGQWDNIRASTVRQAACEACHRPHTAGGRERLLRYEAEEDNCLSCHDGSVADKNIASQMTRLSAHPVTFATGVHDPTEDYRSMSKHVECVDCHNPHQTRSGSTAVAPFIKASMTGISGSSGSGGYIPEASYEFQVCYKCHAGAGSTVRNPLVDRVFINTDVADEFSPNNPSFHPIEVRGKNSDVPSLSQDFRTTSIIYCTDCHGSDSSQVLGPHGSMYRPLLVRQYAIGDNTPESPAAYALCYGCHDRSVILNKRRSFKEHQRHLVDEDVPCSACHDPHGISASQASGANSGTHLINFDRRIATASTAAGTGPSFVDRGRRRGSCTLLCHDRDHDDERY</sequence>
<dbReference type="Gene3D" id="1.10.1130.10">
    <property type="entry name" value="Flavocytochrome C3, Chain A"/>
    <property type="match status" value="2"/>
</dbReference>
<evidence type="ECO:0000256" key="1">
    <source>
        <dbReference type="ARBA" id="ARBA00022729"/>
    </source>
</evidence>
<evidence type="ECO:0000259" key="3">
    <source>
        <dbReference type="Pfam" id="PF13435"/>
    </source>
</evidence>
<dbReference type="InterPro" id="IPR023155">
    <property type="entry name" value="Cyt_c-552/4"/>
</dbReference>
<keyword evidence="1" id="KW-0732">Signal</keyword>